<keyword evidence="2" id="KW-0645">Protease</keyword>
<dbReference type="NCBIfam" id="TIGR00705">
    <property type="entry name" value="SppA_67K"/>
    <property type="match status" value="1"/>
</dbReference>
<sequence length="624" mass="65958">MSFVRGAWKLLVGVKDALVLLFMLLFFVLLWAALSARPNPADVTAGALLVDLSGTLVEQPEEVDPLSLLAGATDAVRQHRLRDVVRALETAATDDRIKVVVLDLDSFVGGGQAAIQRAAEAVDTIRKAKKPVLAYATGYSDDSYQLAAHASEVWLDPMGLTLFTGPGGSRLYYKGLIDRLGVTTKVYRVGTYKSAIEPYTRADQSPEAKQADQALAGALWQNWQDDVAKARPKAQLAAFIAQPQQQIAAAGGDLAQAALRAGLVDTLGDRIAFGRRVAEIAGADSGKGEGAFKHTRLTNWIAANPVPSSGDAIGVITVAGEIVDGEALPGTAGGESIAKLILDGLAEKDLKALVVRVDSPGGSVLASERIRQAILQAKAKGLPVVVSMGSVAASGGYWVSTPADRIFAEPTTITGSIGVFGIIPTFENALAKIGVTSDGVATTPLSGQPDIIGGTNETFDAVIQSSIENTYARFLGLVSKARNLPVEKVDGIAQGRVWDGGTARQLGLVDQFGGIEEAIAEAARRAKLDPAKVHAEYLERQPGFAATLFQGWTRDEDDSRKQADLLARLAQARMMTVFRAVKDAERLAQGPVVRAQCLECPVEGGKMPVVDSSLVARMLGWFAQ</sequence>
<evidence type="ECO:0000256" key="5">
    <source>
        <dbReference type="PIRSR" id="PIRSR001217-1"/>
    </source>
</evidence>
<dbReference type="Gene3D" id="6.20.330.10">
    <property type="match status" value="1"/>
</dbReference>
<accession>A0A418WK72</accession>
<dbReference type="Pfam" id="PF01343">
    <property type="entry name" value="Peptidase_S49"/>
    <property type="match status" value="2"/>
</dbReference>
<dbReference type="CDD" id="cd07023">
    <property type="entry name" value="S49_Sppa_N_C"/>
    <property type="match status" value="1"/>
</dbReference>
<feature type="domain" description="Peptidase S49" evidence="6">
    <location>
        <begin position="126"/>
        <end position="270"/>
    </location>
</feature>
<dbReference type="InterPro" id="IPR047217">
    <property type="entry name" value="S49_SppA_67K_type_N"/>
</dbReference>
<keyword evidence="3" id="KW-0378">Hydrolase</keyword>
<dbReference type="SUPFAM" id="SSF52096">
    <property type="entry name" value="ClpP/crotonase"/>
    <property type="match status" value="2"/>
</dbReference>
<evidence type="ECO:0000256" key="2">
    <source>
        <dbReference type="ARBA" id="ARBA00022670"/>
    </source>
</evidence>
<comment type="caution">
    <text evidence="7">The sequence shown here is derived from an EMBL/GenBank/DDBJ whole genome shotgun (WGS) entry which is preliminary data.</text>
</comment>
<evidence type="ECO:0000313" key="7">
    <source>
        <dbReference type="EMBL" id="RJF90443.1"/>
    </source>
</evidence>
<feature type="domain" description="Peptidase S49" evidence="6">
    <location>
        <begin position="377"/>
        <end position="528"/>
    </location>
</feature>
<dbReference type="Proteomes" id="UP000286100">
    <property type="component" value="Unassembled WGS sequence"/>
</dbReference>
<evidence type="ECO:0000259" key="6">
    <source>
        <dbReference type="Pfam" id="PF01343"/>
    </source>
</evidence>
<dbReference type="CDD" id="cd07018">
    <property type="entry name" value="S49_SppA_67K_type"/>
    <property type="match status" value="1"/>
</dbReference>
<feature type="active site" description="Nucleophile" evidence="5">
    <location>
        <position position="394"/>
    </location>
</feature>
<organism evidence="7 8">
    <name type="scientific">Sphingomonas cavernae</name>
    <dbReference type="NCBI Taxonomy" id="2320861"/>
    <lineage>
        <taxon>Bacteria</taxon>
        <taxon>Pseudomonadati</taxon>
        <taxon>Pseudomonadota</taxon>
        <taxon>Alphaproteobacteria</taxon>
        <taxon>Sphingomonadales</taxon>
        <taxon>Sphingomonadaceae</taxon>
        <taxon>Sphingomonas</taxon>
    </lineage>
</organism>
<dbReference type="Gene3D" id="3.90.226.10">
    <property type="entry name" value="2-enoyl-CoA Hydratase, Chain A, domain 1"/>
    <property type="match status" value="2"/>
</dbReference>
<proteinExistence type="inferred from homology"/>
<dbReference type="InterPro" id="IPR047272">
    <property type="entry name" value="S49_SppA_C"/>
</dbReference>
<evidence type="ECO:0000313" key="8">
    <source>
        <dbReference type="Proteomes" id="UP000286100"/>
    </source>
</evidence>
<dbReference type="InterPro" id="IPR029045">
    <property type="entry name" value="ClpP/crotonase-like_dom_sf"/>
</dbReference>
<gene>
    <name evidence="7" type="primary">sppA</name>
    <name evidence="7" type="ORF">D3876_09370</name>
</gene>
<keyword evidence="8" id="KW-1185">Reference proteome</keyword>
<dbReference type="PANTHER" id="PTHR33209">
    <property type="entry name" value="PROTEASE 4"/>
    <property type="match status" value="1"/>
</dbReference>
<dbReference type="AlphaFoldDB" id="A0A418WK72"/>
<dbReference type="InterPro" id="IPR002142">
    <property type="entry name" value="Peptidase_S49"/>
</dbReference>
<dbReference type="GO" id="GO:0016020">
    <property type="term" value="C:membrane"/>
    <property type="evidence" value="ECO:0007669"/>
    <property type="project" value="InterPro"/>
</dbReference>
<dbReference type="InterPro" id="IPR004634">
    <property type="entry name" value="Pept_S49_pIV"/>
</dbReference>
<protein>
    <submittedName>
        <fullName evidence="7">Signal peptide peptidase SppA</fullName>
    </submittedName>
</protein>
<dbReference type="GO" id="GO:0006465">
    <property type="term" value="P:signal peptide processing"/>
    <property type="evidence" value="ECO:0007669"/>
    <property type="project" value="InterPro"/>
</dbReference>
<dbReference type="PIRSF" id="PIRSF001217">
    <property type="entry name" value="Protease_4_SppA"/>
    <property type="match status" value="1"/>
</dbReference>
<feature type="active site" description="Proton donor/acceptor" evidence="5">
    <location>
        <position position="193"/>
    </location>
</feature>
<dbReference type="EMBL" id="QYUM01000003">
    <property type="protein sequence ID" value="RJF90443.1"/>
    <property type="molecule type" value="Genomic_DNA"/>
</dbReference>
<dbReference type="OrthoDB" id="9764363at2"/>
<keyword evidence="4" id="KW-0720">Serine protease</keyword>
<evidence type="ECO:0000256" key="3">
    <source>
        <dbReference type="ARBA" id="ARBA00022801"/>
    </source>
</evidence>
<reference evidence="7 8" key="1">
    <citation type="submission" date="2018-09" db="EMBL/GenBank/DDBJ databases">
        <authorList>
            <person name="Zhu H."/>
        </authorList>
    </citation>
    <scope>NUCLEOTIDE SEQUENCE [LARGE SCALE GENOMIC DNA]</scope>
    <source>
        <strain evidence="7 8">K2R01-6</strain>
    </source>
</reference>
<dbReference type="PANTHER" id="PTHR33209:SF1">
    <property type="entry name" value="PEPTIDASE S49 DOMAIN-CONTAINING PROTEIN"/>
    <property type="match status" value="1"/>
</dbReference>
<dbReference type="GO" id="GO:0008236">
    <property type="term" value="F:serine-type peptidase activity"/>
    <property type="evidence" value="ECO:0007669"/>
    <property type="project" value="UniProtKB-KW"/>
</dbReference>
<dbReference type="RefSeq" id="WP_119761644.1">
    <property type="nucleotide sequence ID" value="NZ_QYUM01000003.1"/>
</dbReference>
<evidence type="ECO:0000256" key="1">
    <source>
        <dbReference type="ARBA" id="ARBA00008683"/>
    </source>
</evidence>
<evidence type="ECO:0000256" key="4">
    <source>
        <dbReference type="ARBA" id="ARBA00022825"/>
    </source>
</evidence>
<comment type="similarity">
    <text evidence="1">Belongs to the peptidase S49 family.</text>
</comment>
<name>A0A418WK72_9SPHN</name>